<keyword evidence="2" id="KW-1185">Reference proteome</keyword>
<comment type="caution">
    <text evidence="1">The sequence shown here is derived from an EMBL/GenBank/DDBJ whole genome shotgun (WGS) entry which is preliminary data.</text>
</comment>
<evidence type="ECO:0000313" key="2">
    <source>
        <dbReference type="Proteomes" id="UP001055879"/>
    </source>
</evidence>
<evidence type="ECO:0000313" key="1">
    <source>
        <dbReference type="EMBL" id="KAI3677669.1"/>
    </source>
</evidence>
<sequence>MEGSSSIRANEHIRYRLSMGLDMMNQVAEGLEVVQPGPRGNISYPKQRQFEAQKAAKPSFAPGGGGGDMSLKEVIEVYAQDNNLVFKPKVGRMQDGHQVYGFGNVICQTS</sequence>
<reference evidence="1 2" key="2">
    <citation type="journal article" date="2022" name="Mol. Ecol. Resour.">
        <title>The genomes of chicory, endive, great burdock and yacon provide insights into Asteraceae paleo-polyploidization history and plant inulin production.</title>
        <authorList>
            <person name="Fan W."/>
            <person name="Wang S."/>
            <person name="Wang H."/>
            <person name="Wang A."/>
            <person name="Jiang F."/>
            <person name="Liu H."/>
            <person name="Zhao H."/>
            <person name="Xu D."/>
            <person name="Zhang Y."/>
        </authorList>
    </citation>
    <scope>NUCLEOTIDE SEQUENCE [LARGE SCALE GENOMIC DNA]</scope>
    <source>
        <strain evidence="2">cv. Niubang</strain>
    </source>
</reference>
<protein>
    <submittedName>
        <fullName evidence="1">Uncharacterized protein</fullName>
    </submittedName>
</protein>
<name>A0ACB8Y5T9_ARCLA</name>
<dbReference type="EMBL" id="CM042060">
    <property type="protein sequence ID" value="KAI3677669.1"/>
    <property type="molecule type" value="Genomic_DNA"/>
</dbReference>
<reference evidence="2" key="1">
    <citation type="journal article" date="2022" name="Mol. Ecol. Resour.">
        <title>The genomes of chicory, endive, great burdock and yacon provide insights into Asteraceae palaeo-polyploidization history and plant inulin production.</title>
        <authorList>
            <person name="Fan W."/>
            <person name="Wang S."/>
            <person name="Wang H."/>
            <person name="Wang A."/>
            <person name="Jiang F."/>
            <person name="Liu H."/>
            <person name="Zhao H."/>
            <person name="Xu D."/>
            <person name="Zhang Y."/>
        </authorList>
    </citation>
    <scope>NUCLEOTIDE SEQUENCE [LARGE SCALE GENOMIC DNA]</scope>
    <source>
        <strain evidence="2">cv. Niubang</strain>
    </source>
</reference>
<organism evidence="1 2">
    <name type="scientific">Arctium lappa</name>
    <name type="common">Greater burdock</name>
    <name type="synonym">Lappa major</name>
    <dbReference type="NCBI Taxonomy" id="4217"/>
    <lineage>
        <taxon>Eukaryota</taxon>
        <taxon>Viridiplantae</taxon>
        <taxon>Streptophyta</taxon>
        <taxon>Embryophyta</taxon>
        <taxon>Tracheophyta</taxon>
        <taxon>Spermatophyta</taxon>
        <taxon>Magnoliopsida</taxon>
        <taxon>eudicotyledons</taxon>
        <taxon>Gunneridae</taxon>
        <taxon>Pentapetalae</taxon>
        <taxon>asterids</taxon>
        <taxon>campanulids</taxon>
        <taxon>Asterales</taxon>
        <taxon>Asteraceae</taxon>
        <taxon>Carduoideae</taxon>
        <taxon>Cardueae</taxon>
        <taxon>Arctiinae</taxon>
        <taxon>Arctium</taxon>
    </lineage>
</organism>
<dbReference type="Proteomes" id="UP001055879">
    <property type="component" value="Linkage Group LG14"/>
</dbReference>
<accession>A0ACB8Y5T9</accession>
<proteinExistence type="predicted"/>
<gene>
    <name evidence="1" type="ORF">L6452_36935</name>
</gene>